<keyword evidence="3" id="KW-1185">Reference proteome</keyword>
<dbReference type="STRING" id="1293891.TMES_09425"/>
<dbReference type="OrthoDB" id="9807414at2"/>
<dbReference type="Pfam" id="PF13692">
    <property type="entry name" value="Glyco_trans_1_4"/>
    <property type="match status" value="1"/>
</dbReference>
<evidence type="ECO:0000313" key="3">
    <source>
        <dbReference type="Proteomes" id="UP000193391"/>
    </source>
</evidence>
<dbReference type="Proteomes" id="UP000193391">
    <property type="component" value="Unassembled WGS sequence"/>
</dbReference>
<gene>
    <name evidence="2" type="ORF">TMES_09425</name>
</gene>
<dbReference type="Gene3D" id="3.40.50.2000">
    <property type="entry name" value="Glycogen Phosphorylase B"/>
    <property type="match status" value="2"/>
</dbReference>
<accession>A0A1Y2L2Y3</accession>
<evidence type="ECO:0000313" key="2">
    <source>
        <dbReference type="EMBL" id="OSQ38932.1"/>
    </source>
</evidence>
<comment type="caution">
    <text evidence="2">The sequence shown here is derived from an EMBL/GenBank/DDBJ whole genome shotgun (WGS) entry which is preliminary data.</text>
</comment>
<dbReference type="PANTHER" id="PTHR45947">
    <property type="entry name" value="SULFOQUINOVOSYL TRANSFERASE SQD2"/>
    <property type="match status" value="1"/>
</dbReference>
<feature type="domain" description="Glycosyltransferase subfamily 4-like N-terminal" evidence="1">
    <location>
        <begin position="17"/>
        <end position="218"/>
    </location>
</feature>
<sequence>MNPRILVLAHNHPDLHPGGTEIFAHDLFGAYKRAGCDALFVGATNDVHRVRRPGTSFQAVNDSDDELLFWAGHFDRFNMSQTDLYAVVPAMTELLENFRPDIVHIHHLVLFGIELPMLIRRVLPDCKIVMTLHDYYQICPHDGLMIHRETRQRYLSADMSGDKCGLEGISTDRFAMRSVNIRNHLRAVDLFLSPSRFLQERYIEWGIDPHKIEVIHNGRPAVRAVRRRDHGTGGMPNVFGYFGNLNPWKGADVLLNACRKLMDDGVDFELRIHGGAPFQTAAFNEKIDKLFAQTSSHVVRLGAYDRDDIPELMAAVDWVVAPSIWWENAPLVIQEAFQHDRPVITSNIGGMAEMVRDGMDGVHVRPDDPGALARAMADCATNPKLWKKLSGNVRAPANIDDVAQTHLSRFRNLIRPDFVAA</sequence>
<dbReference type="RefSeq" id="WP_085581803.1">
    <property type="nucleotide sequence ID" value="NZ_JFKA01000003.1"/>
</dbReference>
<dbReference type="AlphaFoldDB" id="A0A1Y2L2Y3"/>
<dbReference type="PANTHER" id="PTHR45947:SF3">
    <property type="entry name" value="SULFOQUINOVOSYL TRANSFERASE SQD2"/>
    <property type="match status" value="1"/>
</dbReference>
<dbReference type="SUPFAM" id="SSF53756">
    <property type="entry name" value="UDP-Glycosyltransferase/glycogen phosphorylase"/>
    <property type="match status" value="1"/>
</dbReference>
<name>A0A1Y2L2Y3_9PROT</name>
<dbReference type="Pfam" id="PF13439">
    <property type="entry name" value="Glyco_transf_4"/>
    <property type="match status" value="1"/>
</dbReference>
<reference evidence="2 3" key="1">
    <citation type="submission" date="2014-03" db="EMBL/GenBank/DDBJ databases">
        <title>The draft genome sequence of Thalassospira mesophila JCM 18969.</title>
        <authorList>
            <person name="Lai Q."/>
            <person name="Shao Z."/>
        </authorList>
    </citation>
    <scope>NUCLEOTIDE SEQUENCE [LARGE SCALE GENOMIC DNA]</scope>
    <source>
        <strain evidence="2 3">JCM 18969</strain>
    </source>
</reference>
<dbReference type="GO" id="GO:0016757">
    <property type="term" value="F:glycosyltransferase activity"/>
    <property type="evidence" value="ECO:0007669"/>
    <property type="project" value="TreeGrafter"/>
</dbReference>
<dbReference type="CDD" id="cd03823">
    <property type="entry name" value="GT4_ExpE7-like"/>
    <property type="match status" value="1"/>
</dbReference>
<organism evidence="2 3">
    <name type="scientific">Thalassospira mesophila</name>
    <dbReference type="NCBI Taxonomy" id="1293891"/>
    <lineage>
        <taxon>Bacteria</taxon>
        <taxon>Pseudomonadati</taxon>
        <taxon>Pseudomonadota</taxon>
        <taxon>Alphaproteobacteria</taxon>
        <taxon>Rhodospirillales</taxon>
        <taxon>Thalassospiraceae</taxon>
        <taxon>Thalassospira</taxon>
    </lineage>
</organism>
<protein>
    <submittedName>
        <fullName evidence="2">Glycosyl transferase</fullName>
    </submittedName>
</protein>
<keyword evidence="2" id="KW-0808">Transferase</keyword>
<dbReference type="EMBL" id="JFKA01000003">
    <property type="protein sequence ID" value="OSQ38932.1"/>
    <property type="molecule type" value="Genomic_DNA"/>
</dbReference>
<proteinExistence type="predicted"/>
<dbReference type="InterPro" id="IPR028098">
    <property type="entry name" value="Glyco_trans_4-like_N"/>
</dbReference>
<evidence type="ECO:0000259" key="1">
    <source>
        <dbReference type="Pfam" id="PF13439"/>
    </source>
</evidence>
<dbReference type="InterPro" id="IPR050194">
    <property type="entry name" value="Glycosyltransferase_grp1"/>
</dbReference>